<feature type="region of interest" description="Disordered" evidence="2">
    <location>
        <begin position="306"/>
        <end position="354"/>
    </location>
</feature>
<reference evidence="5" key="1">
    <citation type="submission" date="2016-07" db="EMBL/GenBank/DDBJ databases">
        <title>Frankia sp. NRRL B-16219 Genome sequencing.</title>
        <authorList>
            <person name="Ghodhbane-Gtari F."/>
            <person name="Swanson E."/>
            <person name="Gueddou A."/>
            <person name="Louati M."/>
            <person name="Nouioui I."/>
            <person name="Hezbri K."/>
            <person name="Abebe-Akele F."/>
            <person name="Simpson S."/>
            <person name="Morris K."/>
            <person name="Thomas K."/>
            <person name="Gtari M."/>
            <person name="Tisa L.S."/>
        </authorList>
    </citation>
    <scope>NUCLEOTIDE SEQUENCE [LARGE SCALE GENOMIC DNA]</scope>
    <source>
        <strain evidence="5">NRRL B-16219</strain>
    </source>
</reference>
<evidence type="ECO:0000256" key="1">
    <source>
        <dbReference type="ARBA" id="ARBA00022801"/>
    </source>
</evidence>
<keyword evidence="5" id="KW-1185">Reference proteome</keyword>
<evidence type="ECO:0000313" key="5">
    <source>
        <dbReference type="Proteomes" id="UP000179769"/>
    </source>
</evidence>
<comment type="caution">
    <text evidence="4">The sequence shown here is derived from an EMBL/GenBank/DDBJ whole genome shotgun (WGS) entry which is preliminary data.</text>
</comment>
<evidence type="ECO:0000259" key="3">
    <source>
        <dbReference type="Pfam" id="PF00561"/>
    </source>
</evidence>
<dbReference type="Proteomes" id="UP000179769">
    <property type="component" value="Unassembled WGS sequence"/>
</dbReference>
<dbReference type="Gene3D" id="3.40.50.1820">
    <property type="entry name" value="alpha/beta hydrolase"/>
    <property type="match status" value="1"/>
</dbReference>
<dbReference type="PRINTS" id="PR00412">
    <property type="entry name" value="EPOXHYDRLASE"/>
</dbReference>
<dbReference type="OrthoDB" id="2987348at2"/>
<name>A0A1S1PNL8_9ACTN</name>
<sequence>MEDATPESATVLVDGPWRHRDVSTNGTRLHVAEAGEGPLVLLLHGFPQFWWTWCSQLRDLPRAGYRVVAADLRGYGASDKPPRGYDAFTLADDVAGLVRALGERDAVIVGHDWGGLLGWTTAVRRPRVVRALAVIGMPHPLRIRRQIAADPRGQGLASRHLAAYQLPWRPERRLVADGAAHVGELLRSWGGPGYPAPETEARYRLAMRIPGVAHSSLEYHRWVVRSLFRPDGARFAELLRTSVRVPTLQLHGRLDRCFLPSTAAGSDRHVAASYSWRLYDGLGHFPHEEDPDTVTRDLITWLAETAPEQARTAEGAAEPAPDVEPDVEPDAEPAAEPNAEPDARAEPGRGYGRR</sequence>
<dbReference type="PRINTS" id="PR00111">
    <property type="entry name" value="ABHYDROLASE"/>
</dbReference>
<dbReference type="InterPro" id="IPR000639">
    <property type="entry name" value="Epox_hydrolase-like"/>
</dbReference>
<dbReference type="InterPro" id="IPR029058">
    <property type="entry name" value="AB_hydrolase_fold"/>
</dbReference>
<accession>A0A1S1PNL8</accession>
<evidence type="ECO:0000256" key="2">
    <source>
        <dbReference type="SAM" id="MobiDB-lite"/>
    </source>
</evidence>
<feature type="compositionally biased region" description="Acidic residues" evidence="2">
    <location>
        <begin position="321"/>
        <end position="333"/>
    </location>
</feature>
<dbReference type="Pfam" id="PF00561">
    <property type="entry name" value="Abhydrolase_1"/>
    <property type="match status" value="1"/>
</dbReference>
<organism evidence="4 5">
    <name type="scientific">Parafrankia soli</name>
    <dbReference type="NCBI Taxonomy" id="2599596"/>
    <lineage>
        <taxon>Bacteria</taxon>
        <taxon>Bacillati</taxon>
        <taxon>Actinomycetota</taxon>
        <taxon>Actinomycetes</taxon>
        <taxon>Frankiales</taxon>
        <taxon>Frankiaceae</taxon>
        <taxon>Parafrankia</taxon>
    </lineage>
</organism>
<dbReference type="InterPro" id="IPR000073">
    <property type="entry name" value="AB_hydrolase_1"/>
</dbReference>
<gene>
    <name evidence="4" type="ORF">BBK14_25595</name>
</gene>
<dbReference type="SUPFAM" id="SSF53474">
    <property type="entry name" value="alpha/beta-Hydrolases"/>
    <property type="match status" value="1"/>
</dbReference>
<feature type="domain" description="AB hydrolase-1" evidence="3">
    <location>
        <begin position="38"/>
        <end position="291"/>
    </location>
</feature>
<keyword evidence="1 4" id="KW-0378">Hydrolase</keyword>
<dbReference type="RefSeq" id="WP_071066197.1">
    <property type="nucleotide sequence ID" value="NZ_MAXA01000247.1"/>
</dbReference>
<dbReference type="EMBL" id="MAXA01000247">
    <property type="protein sequence ID" value="OHV22322.1"/>
    <property type="molecule type" value="Genomic_DNA"/>
</dbReference>
<protein>
    <submittedName>
        <fullName evidence="4">Alpha/beta hydrolase</fullName>
    </submittedName>
</protein>
<dbReference type="PANTHER" id="PTHR43329">
    <property type="entry name" value="EPOXIDE HYDROLASE"/>
    <property type="match status" value="1"/>
</dbReference>
<dbReference type="GO" id="GO:0016787">
    <property type="term" value="F:hydrolase activity"/>
    <property type="evidence" value="ECO:0007669"/>
    <property type="project" value="UniProtKB-KW"/>
</dbReference>
<evidence type="ECO:0000313" key="4">
    <source>
        <dbReference type="EMBL" id="OHV22322.1"/>
    </source>
</evidence>
<proteinExistence type="predicted"/>
<dbReference type="AlphaFoldDB" id="A0A1S1PNL8"/>